<dbReference type="EMBL" id="UYRW01000154">
    <property type="protein sequence ID" value="VDK63818.1"/>
    <property type="molecule type" value="Genomic_DNA"/>
</dbReference>
<feature type="compositionally biased region" description="Polar residues" evidence="1">
    <location>
        <begin position="134"/>
        <end position="145"/>
    </location>
</feature>
<feature type="compositionally biased region" description="Basic residues" evidence="1">
    <location>
        <begin position="10"/>
        <end position="28"/>
    </location>
</feature>
<name>A0A182E002_ONCOC</name>
<gene>
    <name evidence="2" type="ORF">NOO_LOCUS1272</name>
</gene>
<feature type="compositionally biased region" description="Basic residues" evidence="1">
    <location>
        <begin position="54"/>
        <end position="72"/>
    </location>
</feature>
<accession>A0A182E002</accession>
<evidence type="ECO:0000256" key="1">
    <source>
        <dbReference type="SAM" id="MobiDB-lite"/>
    </source>
</evidence>
<evidence type="ECO:0000313" key="2">
    <source>
        <dbReference type="EMBL" id="VDK63818.1"/>
    </source>
</evidence>
<dbReference type="WBParaSite" id="nOo.2.0.1.t01272-RA">
    <property type="protein sequence ID" value="nOo.2.0.1.t01272-RA"/>
    <property type="gene ID" value="nOo.2.0.1.g01272"/>
</dbReference>
<dbReference type="OrthoDB" id="5840658at2759"/>
<reference evidence="2 3" key="2">
    <citation type="submission" date="2018-08" db="EMBL/GenBank/DDBJ databases">
        <authorList>
            <person name="Laetsch R D."/>
            <person name="Stevens L."/>
            <person name="Kumar S."/>
            <person name="Blaxter L. M."/>
        </authorList>
    </citation>
    <scope>NUCLEOTIDE SEQUENCE [LARGE SCALE GENOMIC DNA]</scope>
</reference>
<evidence type="ECO:0000313" key="4">
    <source>
        <dbReference type="WBParaSite" id="nOo.2.0.1.t01272-RA"/>
    </source>
</evidence>
<feature type="compositionally biased region" description="Basic and acidic residues" evidence="1">
    <location>
        <begin position="29"/>
        <end position="40"/>
    </location>
</feature>
<sequence length="330" mass="38234">MDGDDLSSYSRKHRYKRDRHGTRRRYRDRRFELSEGKDDVSCCGHPRRRDYSPRQRHRHHHRRHKSRRRSKSRMNGTKEEIPSPLRPPTSPQPPQQPSSSIAVTKEKTKDDKESAEITSTIQSKASASAEVGTKMSSQMATSNSPPAFASRDNQKVEEREGSFQLKNMQKTDLLQELCVTQCIRDGYEISRLAYTTCFPVSKKPNFIYLPQLRFMAKNDAVSEQKKTMLVQKSETDLPQETKPVVDTSRNHKFDLSKEKIFTMDTKVRQFVQNLNECCLALRKASRNISNLELLAAGETLNEVHKCDTDTKAIINDLKYLRLLIDRKFEI</sequence>
<keyword evidence="3" id="KW-1185">Reference proteome</keyword>
<reference evidence="4" key="1">
    <citation type="submission" date="2016-06" db="UniProtKB">
        <authorList>
            <consortium name="WormBaseParasite"/>
        </authorList>
    </citation>
    <scope>IDENTIFICATION</scope>
</reference>
<feature type="region of interest" description="Disordered" evidence="1">
    <location>
        <begin position="1"/>
        <end position="158"/>
    </location>
</feature>
<feature type="compositionally biased region" description="Polar residues" evidence="1">
    <location>
        <begin position="116"/>
        <end position="126"/>
    </location>
</feature>
<evidence type="ECO:0000313" key="3">
    <source>
        <dbReference type="Proteomes" id="UP000271087"/>
    </source>
</evidence>
<dbReference type="Proteomes" id="UP000271087">
    <property type="component" value="Unassembled WGS sequence"/>
</dbReference>
<proteinExistence type="predicted"/>
<organism evidence="4">
    <name type="scientific">Onchocerca ochengi</name>
    <name type="common">Filarial nematode worm</name>
    <dbReference type="NCBI Taxonomy" id="42157"/>
    <lineage>
        <taxon>Eukaryota</taxon>
        <taxon>Metazoa</taxon>
        <taxon>Ecdysozoa</taxon>
        <taxon>Nematoda</taxon>
        <taxon>Chromadorea</taxon>
        <taxon>Rhabditida</taxon>
        <taxon>Spirurina</taxon>
        <taxon>Spiruromorpha</taxon>
        <taxon>Filarioidea</taxon>
        <taxon>Onchocercidae</taxon>
        <taxon>Onchocerca</taxon>
    </lineage>
</organism>
<feature type="compositionally biased region" description="Pro residues" evidence="1">
    <location>
        <begin position="84"/>
        <end position="96"/>
    </location>
</feature>
<feature type="compositionally biased region" description="Basic and acidic residues" evidence="1">
    <location>
        <begin position="104"/>
        <end position="115"/>
    </location>
</feature>
<protein>
    <submittedName>
        <fullName evidence="4">Luc7-like protein 3</fullName>
    </submittedName>
</protein>
<dbReference type="AlphaFoldDB" id="A0A182E002"/>